<sequence>MVKVYSCRFFLLFLALCGLIPVWAEKNKGDLSNLVCFVRFLDEDNDEMFERPFSAYEQLFNDDTQGANSVYNYFREASYGQLAWKSSFFPEAVDGWVISYRASRERGYYKEKSSINELGYEDDVDKAAREQALIREVAAWLSDALPEDASLDADGDGIVDNMCIVLSGRSELSNRHLLWPHRSDLALPDEKAIYIKGKKLVGYLMVFDDANGWASLEPVPLNTGVICHEMSHSLGTYDLYHVNDDLNPVGVWDLMSDNLLVPQQMSAYTKYRYCGWIDEIPEISEPGTYVLNPVGGEKKENVAYKIRPIGSEEYFVVEYRRREGSTFDSGLPESGLLVYRINPAYTGGNVNYNGTTRLDEVYVFRPGGTTTADGNIEKAAFSEESGRTAFGGDAEVKPFYSDGTVARFALTHISSCGETLSFNLENLGHQIKLSEEAVTLGGAAGDKLELSVEADVDWTVSGLPDWLKLAPQQGEAGKTTVTLETLTENATAQTRKAELAFTSPSDAGLKTILTVHQQSNVILPPSGLSARVTEDGKVELAWTAPQEGTPVLSDGFEDTANPNGWVIQNAGDRGWTWQEAAKNYMPYSGNYSMYMKSAWEDAHQDERLISPVFAYGRELSFWSKSIAPQKNVKDQYYYVEVSTDGGETWTPVYDLIKDCDVLNQYVKITIDLSAYQSDRMRVAFHAYDTNDVGLSYWWQIDDVEIYSAPSETMVEGYAVYRNGVKLGETPDVTFTDAEPLAGENIYTVRATGRFGETSDSEAAVLMYDPSGVETAGMIPDVTVGTAQGRVVVQSSAPLEQVRLVTVGGMQAALAYPKGNVCIFDVSGMSRGLYLVVCETEGDGTLVVRKVILK</sequence>
<dbReference type="InterPro" id="IPR013320">
    <property type="entry name" value="ConA-like_dom_sf"/>
</dbReference>
<dbReference type="NCBIfam" id="TIGR03296">
    <property type="entry name" value="M6dom_TIGR03296"/>
    <property type="match status" value="1"/>
</dbReference>
<accession>A0A6N3D3P0</accession>
<dbReference type="EMBL" id="CACRUT010000015">
    <property type="protein sequence ID" value="VYU22832.1"/>
    <property type="molecule type" value="Genomic_DNA"/>
</dbReference>
<dbReference type="SUPFAM" id="SSF49899">
    <property type="entry name" value="Concanavalin A-like lectins/glucanases"/>
    <property type="match status" value="1"/>
</dbReference>
<dbReference type="GO" id="GO:0004553">
    <property type="term" value="F:hydrolase activity, hydrolyzing O-glycosyl compounds"/>
    <property type="evidence" value="ECO:0007669"/>
    <property type="project" value="UniProtKB-ARBA"/>
</dbReference>
<feature type="domain" description="Peptidase M6-like" evidence="1">
    <location>
        <begin position="152"/>
        <end position="257"/>
    </location>
</feature>
<dbReference type="InterPro" id="IPR013783">
    <property type="entry name" value="Ig-like_fold"/>
</dbReference>
<dbReference type="Pfam" id="PF13004">
    <property type="entry name" value="BACON"/>
    <property type="match status" value="1"/>
</dbReference>
<evidence type="ECO:0000313" key="3">
    <source>
        <dbReference type="EMBL" id="VYU22832.1"/>
    </source>
</evidence>
<dbReference type="InterPro" id="IPR008757">
    <property type="entry name" value="Peptidase_M6-like_domain"/>
</dbReference>
<dbReference type="GO" id="GO:0005975">
    <property type="term" value="P:carbohydrate metabolic process"/>
    <property type="evidence" value="ECO:0007669"/>
    <property type="project" value="UniProtKB-ARBA"/>
</dbReference>
<dbReference type="PANTHER" id="PTHR41775">
    <property type="entry name" value="SECRETED PROTEIN-RELATED"/>
    <property type="match status" value="1"/>
</dbReference>
<dbReference type="Pfam" id="PF05547">
    <property type="entry name" value="Peptidase_M6"/>
    <property type="match status" value="1"/>
</dbReference>
<dbReference type="Gene3D" id="2.60.40.10">
    <property type="entry name" value="Immunoglobulins"/>
    <property type="match status" value="1"/>
</dbReference>
<dbReference type="RefSeq" id="WP_412442678.1">
    <property type="nucleotide sequence ID" value="NZ_CACRUT010000015.1"/>
</dbReference>
<dbReference type="NCBIfam" id="NF038128">
    <property type="entry name" value="choice_anch_J"/>
    <property type="match status" value="1"/>
</dbReference>
<organism evidence="3">
    <name type="scientific">Paraprevotella clara</name>
    <dbReference type="NCBI Taxonomy" id="454154"/>
    <lineage>
        <taxon>Bacteria</taxon>
        <taxon>Pseudomonadati</taxon>
        <taxon>Bacteroidota</taxon>
        <taxon>Bacteroidia</taxon>
        <taxon>Bacteroidales</taxon>
        <taxon>Prevotellaceae</taxon>
        <taxon>Paraprevotella</taxon>
    </lineage>
</organism>
<proteinExistence type="predicted"/>
<evidence type="ECO:0000259" key="2">
    <source>
        <dbReference type="Pfam" id="PF13004"/>
    </source>
</evidence>
<protein>
    <submittedName>
        <fullName evidence="3">Uncharacterized protein</fullName>
    </submittedName>
</protein>
<dbReference type="GO" id="GO:0008233">
    <property type="term" value="F:peptidase activity"/>
    <property type="evidence" value="ECO:0007669"/>
    <property type="project" value="InterPro"/>
</dbReference>
<name>A0A6N3D3P0_9BACT</name>
<reference evidence="3" key="1">
    <citation type="submission" date="2019-11" db="EMBL/GenBank/DDBJ databases">
        <authorList>
            <person name="Feng L."/>
        </authorList>
    </citation>
    <scope>NUCLEOTIDE SEQUENCE</scope>
    <source>
        <strain evidence="3">PclaraLFYP37</strain>
    </source>
</reference>
<dbReference type="Gene3D" id="2.60.120.200">
    <property type="match status" value="1"/>
</dbReference>
<evidence type="ECO:0000259" key="1">
    <source>
        <dbReference type="Pfam" id="PF05547"/>
    </source>
</evidence>
<feature type="domain" description="BACON" evidence="2">
    <location>
        <begin position="458"/>
        <end position="517"/>
    </location>
</feature>
<dbReference type="CDD" id="cd14948">
    <property type="entry name" value="BACON"/>
    <property type="match status" value="1"/>
</dbReference>
<dbReference type="InterPro" id="IPR024361">
    <property type="entry name" value="BACON"/>
</dbReference>
<dbReference type="PANTHER" id="PTHR41775:SF1">
    <property type="entry name" value="PEPTIDASE M6-LIKE DOMAIN-CONTAINING PROTEIN"/>
    <property type="match status" value="1"/>
</dbReference>
<gene>
    <name evidence="3" type="ORF">PCLFYP37_02248</name>
</gene>
<dbReference type="GO" id="GO:0006508">
    <property type="term" value="P:proteolysis"/>
    <property type="evidence" value="ECO:0007669"/>
    <property type="project" value="InterPro"/>
</dbReference>
<dbReference type="AlphaFoldDB" id="A0A6N3D3P0"/>